<dbReference type="Proteomes" id="UP000051936">
    <property type="component" value="Unassembled WGS sequence"/>
</dbReference>
<feature type="transmembrane region" description="Helical" evidence="1">
    <location>
        <begin position="321"/>
        <end position="341"/>
    </location>
</feature>
<protein>
    <recommendedName>
        <fullName evidence="4">Glycosyltransferase RgtA/B/C/D-like domain-containing protein</fullName>
    </recommendedName>
</protein>
<keyword evidence="3" id="KW-1185">Reference proteome</keyword>
<feature type="transmembrane region" description="Helical" evidence="1">
    <location>
        <begin position="61"/>
        <end position="79"/>
    </location>
</feature>
<reference evidence="2 3" key="1">
    <citation type="submission" date="2015-09" db="EMBL/GenBank/DDBJ databases">
        <title>Draft Genome Sequence of Bradyrhizobium manausense Strain BR 3351T, a Novel Symbiotic Nitrogen-Fixing Alphaproteobacterium Isolated from Brazilian Amazon Rain Forest.</title>
        <authorList>
            <person name="De Araujo J.L."/>
            <person name="Zilli J.E."/>
        </authorList>
    </citation>
    <scope>NUCLEOTIDE SEQUENCE [LARGE SCALE GENOMIC DNA]</scope>
    <source>
        <strain evidence="2 3">BR3351</strain>
    </source>
</reference>
<gene>
    <name evidence="2" type="ORF">AOQ71_32075</name>
</gene>
<accession>A0A0R3D7K7</accession>
<feature type="transmembrane region" description="Helical" evidence="1">
    <location>
        <begin position="385"/>
        <end position="404"/>
    </location>
</feature>
<sequence>MTFFWGAVGYIFGAFAPGYLIVRAFRIERLLPPLAGPFALSVIASGVMVETAVWFGVYTTAVARVVAGAVVAAALATLIQDSRLAFDRVAAGARASWRGLCNAVKPPGGRLQPLPLVSCLAAVLVFLYTLSLLTASFGSILVGYDPVAQWNLWALDWAANRLPNRIYHYPQLIPQLWSVPYVLMGDSTVEFFSSSFKFVFWLLTFETLAFVAVRSRDFVLLLSIPIAFVLMRWGIGGTSVQDFIDVPVAFFALLSTVTILLFASSYERPRAIALALLLASGAAMTKQVGLYMIGAVPLLCLCWTYEEKRRLAPVFMEGLALTWRTALAIALCAPIYVYAFVTIRNGSNSSELGYLFEGIYENRSQLTRAIDAITFVYSLLGFSKFAVIGIGLAGFIALNVAVLFNARYRWILLAVNIPFSTLWAVYFSYDRRNLALALPLYALTSSAGAGVLLRRFASARERPLSCLASEPQSPAAKRGYASRHGLAASLVAVALALVIGASMSFTAERMRQRQNAIELRMLAAEEPGPVEPMLSFMQQLGPRLMIFSEWRWACAFHFNRGSEKCLRITPDDFFRASPAPLAAHPDRPILLILYPATVTTDRERWMRDAGFVEKPVGAAAGVRCFVRSGQT</sequence>
<evidence type="ECO:0000256" key="1">
    <source>
        <dbReference type="SAM" id="Phobius"/>
    </source>
</evidence>
<feature type="transmembrane region" description="Helical" evidence="1">
    <location>
        <begin position="410"/>
        <end position="427"/>
    </location>
</feature>
<dbReference type="EMBL" id="LJYG01000108">
    <property type="protein sequence ID" value="KRQ03362.1"/>
    <property type="molecule type" value="Genomic_DNA"/>
</dbReference>
<evidence type="ECO:0008006" key="4">
    <source>
        <dbReference type="Google" id="ProtNLM"/>
    </source>
</evidence>
<keyword evidence="1" id="KW-0812">Transmembrane</keyword>
<name>A0A0R3D7K7_9BRAD</name>
<feature type="transmembrane region" description="Helical" evidence="1">
    <location>
        <begin position="6"/>
        <end position="22"/>
    </location>
</feature>
<dbReference type="InterPro" id="IPR029058">
    <property type="entry name" value="AB_hydrolase_fold"/>
</dbReference>
<evidence type="ECO:0000313" key="3">
    <source>
        <dbReference type="Proteomes" id="UP000051936"/>
    </source>
</evidence>
<feature type="transmembrane region" description="Helical" evidence="1">
    <location>
        <begin position="247"/>
        <end position="267"/>
    </location>
</feature>
<dbReference type="SUPFAM" id="SSF53474">
    <property type="entry name" value="alpha/beta-Hydrolases"/>
    <property type="match status" value="1"/>
</dbReference>
<feature type="transmembrane region" description="Helical" evidence="1">
    <location>
        <begin position="34"/>
        <end position="55"/>
    </location>
</feature>
<evidence type="ECO:0000313" key="2">
    <source>
        <dbReference type="EMBL" id="KRQ03362.1"/>
    </source>
</evidence>
<feature type="transmembrane region" description="Helical" evidence="1">
    <location>
        <begin position="218"/>
        <end position="235"/>
    </location>
</feature>
<feature type="transmembrane region" description="Helical" evidence="1">
    <location>
        <begin position="191"/>
        <end position="211"/>
    </location>
</feature>
<keyword evidence="1" id="KW-0472">Membrane</keyword>
<organism evidence="2 3">
    <name type="scientific">Bradyrhizobium manausense</name>
    <dbReference type="NCBI Taxonomy" id="989370"/>
    <lineage>
        <taxon>Bacteria</taxon>
        <taxon>Pseudomonadati</taxon>
        <taxon>Pseudomonadota</taxon>
        <taxon>Alphaproteobacteria</taxon>
        <taxon>Hyphomicrobiales</taxon>
        <taxon>Nitrobacteraceae</taxon>
        <taxon>Bradyrhizobium</taxon>
    </lineage>
</organism>
<proteinExistence type="predicted"/>
<keyword evidence="1" id="KW-1133">Transmembrane helix</keyword>
<feature type="transmembrane region" description="Helical" evidence="1">
    <location>
        <begin position="486"/>
        <end position="505"/>
    </location>
</feature>
<feature type="transmembrane region" description="Helical" evidence="1">
    <location>
        <begin position="434"/>
        <end position="453"/>
    </location>
</feature>
<comment type="caution">
    <text evidence="2">The sequence shown here is derived from an EMBL/GenBank/DDBJ whole genome shotgun (WGS) entry which is preliminary data.</text>
</comment>
<dbReference type="AlphaFoldDB" id="A0A0R3D7K7"/>
<feature type="transmembrane region" description="Helical" evidence="1">
    <location>
        <begin position="114"/>
        <end position="144"/>
    </location>
</feature>